<organism evidence="1">
    <name type="scientific">hydrothermal vent metagenome</name>
    <dbReference type="NCBI Taxonomy" id="652676"/>
    <lineage>
        <taxon>unclassified sequences</taxon>
        <taxon>metagenomes</taxon>
        <taxon>ecological metagenomes</taxon>
    </lineage>
</organism>
<proteinExistence type="predicted"/>
<evidence type="ECO:0000313" key="1">
    <source>
        <dbReference type="EMBL" id="VAW67684.1"/>
    </source>
</evidence>
<gene>
    <name evidence="1" type="ORF">MNBD_GAMMA09-37</name>
</gene>
<sequence>MSECILNNIFGRLNLRPLQRESLDALKTAIDSTGAENVLSEFKKS</sequence>
<dbReference type="AlphaFoldDB" id="A0A3B0YFX0"/>
<accession>A0A3B0YFX0</accession>
<protein>
    <submittedName>
        <fullName evidence="1">Uncharacterized protein</fullName>
    </submittedName>
</protein>
<dbReference type="EMBL" id="UOFI01000105">
    <property type="protein sequence ID" value="VAW67684.1"/>
    <property type="molecule type" value="Genomic_DNA"/>
</dbReference>
<reference evidence="1" key="1">
    <citation type="submission" date="2018-06" db="EMBL/GenBank/DDBJ databases">
        <authorList>
            <person name="Zhirakovskaya E."/>
        </authorList>
    </citation>
    <scope>NUCLEOTIDE SEQUENCE</scope>
</reference>
<name>A0A3B0YFX0_9ZZZZ</name>